<dbReference type="EMBL" id="CP051627">
    <property type="protein sequence ID" value="UPT21595.1"/>
    <property type="molecule type" value="Genomic_DNA"/>
</dbReference>
<sequence length="447" mass="45353">MVVTMPLSRPLRGAAAATVILAVGVSPALAAPVPDAPDRHYALHPLTGDVYLLRDLSVPEQPAPERTAAGDDAPDRDGTPAQELLRVLDPDPAALSGADAHLPEEALVPLAHTPVADPADFFVVALDGTLHTVHADEEETLLVSYRAPDGRGGARHPEAEEPPRGADGEEPGAYTVDIHPLPDTPDLAAVRSDERGVFLIAEDGSVLLLEHTEDADGALEVTLTPYAGPAPDREPWQPPEEAVEPPAEAAEPPNHPAEAGPHTGGAAPADAEPDGTDGARPPQPEAATDPVRSETAADPAAEPGALVMTLPEGPVLLSGPQLSGDGSHQRVTGDLAPATVSDLRGTGAGWSLVGQVSDLRGTTGASIGAHLLGWEPAAEVLDGPAGSGVRPGAAVRPGDGLAVPRTLCATEAGSGPGVFTCRAGLELGIPADTPSGEYVGVLTLTLS</sequence>
<accession>A0ABY4L2J9</accession>
<protein>
    <recommendedName>
        <fullName evidence="5">Secreted protein</fullName>
    </recommendedName>
</protein>
<feature type="region of interest" description="Disordered" evidence="1">
    <location>
        <begin position="147"/>
        <end position="172"/>
    </location>
</feature>
<organism evidence="3 4">
    <name type="scientific">Thermobifida alba</name>
    <name type="common">Thermomonospora alba</name>
    <dbReference type="NCBI Taxonomy" id="53522"/>
    <lineage>
        <taxon>Bacteria</taxon>
        <taxon>Bacillati</taxon>
        <taxon>Actinomycetota</taxon>
        <taxon>Actinomycetes</taxon>
        <taxon>Streptosporangiales</taxon>
        <taxon>Nocardiopsidaceae</taxon>
        <taxon>Thermobifida</taxon>
    </lineage>
</organism>
<dbReference type="Proteomes" id="UP000832041">
    <property type="component" value="Chromosome"/>
</dbReference>
<feature type="chain" id="PRO_5046603985" description="Secreted protein" evidence="2">
    <location>
        <begin position="31"/>
        <end position="447"/>
    </location>
</feature>
<proteinExistence type="predicted"/>
<keyword evidence="4" id="KW-1185">Reference proteome</keyword>
<evidence type="ECO:0000313" key="3">
    <source>
        <dbReference type="EMBL" id="UPT21595.1"/>
    </source>
</evidence>
<evidence type="ECO:0008006" key="5">
    <source>
        <dbReference type="Google" id="ProtNLM"/>
    </source>
</evidence>
<evidence type="ECO:0000256" key="2">
    <source>
        <dbReference type="SAM" id="SignalP"/>
    </source>
</evidence>
<reference evidence="3 4" key="1">
    <citation type="submission" date="2020-04" db="EMBL/GenBank/DDBJ databases">
        <title>Thermobifida alba genome sequencing and assembly.</title>
        <authorList>
            <person name="Luzics S."/>
            <person name="Horvath B."/>
            <person name="Nagy I."/>
            <person name="Toth A."/>
            <person name="Nagy I."/>
            <person name="Kukolya J."/>
        </authorList>
    </citation>
    <scope>NUCLEOTIDE SEQUENCE [LARGE SCALE GENOMIC DNA]</scope>
    <source>
        <strain evidence="3 4">DSM 43795</strain>
    </source>
</reference>
<gene>
    <name evidence="3" type="ORF">FOF52_12100</name>
</gene>
<evidence type="ECO:0000256" key="1">
    <source>
        <dbReference type="SAM" id="MobiDB-lite"/>
    </source>
</evidence>
<feature type="region of interest" description="Disordered" evidence="1">
    <location>
        <begin position="223"/>
        <end position="299"/>
    </location>
</feature>
<keyword evidence="2" id="KW-0732">Signal</keyword>
<evidence type="ECO:0000313" key="4">
    <source>
        <dbReference type="Proteomes" id="UP000832041"/>
    </source>
</evidence>
<feature type="compositionally biased region" description="Low complexity" evidence="1">
    <location>
        <begin position="244"/>
        <end position="270"/>
    </location>
</feature>
<feature type="compositionally biased region" description="Basic and acidic residues" evidence="1">
    <location>
        <begin position="155"/>
        <end position="167"/>
    </location>
</feature>
<feature type="signal peptide" evidence="2">
    <location>
        <begin position="1"/>
        <end position="30"/>
    </location>
</feature>
<name>A0ABY4L2J9_THEAE</name>